<gene>
    <name evidence="2" type="ORF">SETTUDRAFT_93384</name>
</gene>
<evidence type="ECO:0000313" key="2">
    <source>
        <dbReference type="EMBL" id="EOA84007.1"/>
    </source>
</evidence>
<proteinExistence type="predicted"/>
<dbReference type="AlphaFoldDB" id="R0K6R9"/>
<name>R0K6R9_EXST2</name>
<feature type="domain" description="Aminoglycoside phosphotransferase" evidence="1">
    <location>
        <begin position="72"/>
        <end position="266"/>
    </location>
</feature>
<dbReference type="RefSeq" id="XP_008028432.1">
    <property type="nucleotide sequence ID" value="XM_008030241.1"/>
</dbReference>
<dbReference type="PANTHER" id="PTHR21310:SF55">
    <property type="entry name" value="AMINOGLYCOSIDE PHOSPHOTRANSFERASE DOMAIN-CONTAINING PROTEIN"/>
    <property type="match status" value="1"/>
</dbReference>
<dbReference type="EMBL" id="KB908814">
    <property type="protein sequence ID" value="EOA84007.1"/>
    <property type="molecule type" value="Genomic_DNA"/>
</dbReference>
<dbReference type="SUPFAM" id="SSF56112">
    <property type="entry name" value="Protein kinase-like (PK-like)"/>
    <property type="match status" value="1"/>
</dbReference>
<dbReference type="HOGENOM" id="CLU_021768_3_0_1"/>
<evidence type="ECO:0000259" key="1">
    <source>
        <dbReference type="Pfam" id="PF01636"/>
    </source>
</evidence>
<organism evidence="2 3">
    <name type="scientific">Exserohilum turcicum (strain 28A)</name>
    <name type="common">Northern leaf blight fungus</name>
    <name type="synonym">Setosphaeria turcica</name>
    <dbReference type="NCBI Taxonomy" id="671987"/>
    <lineage>
        <taxon>Eukaryota</taxon>
        <taxon>Fungi</taxon>
        <taxon>Dikarya</taxon>
        <taxon>Ascomycota</taxon>
        <taxon>Pezizomycotina</taxon>
        <taxon>Dothideomycetes</taxon>
        <taxon>Pleosporomycetidae</taxon>
        <taxon>Pleosporales</taxon>
        <taxon>Pleosporineae</taxon>
        <taxon>Pleosporaceae</taxon>
        <taxon>Exserohilum</taxon>
    </lineage>
</organism>
<dbReference type="CDD" id="cd05120">
    <property type="entry name" value="APH_ChoK_like"/>
    <property type="match status" value="1"/>
</dbReference>
<evidence type="ECO:0000313" key="3">
    <source>
        <dbReference type="Proteomes" id="UP000016935"/>
    </source>
</evidence>
<dbReference type="OrthoDB" id="5404599at2759"/>
<sequence length="292" mass="33653">MEPTYFDPAIYQTQHEGSESLAINNKFIHRFLARLALHTTAKIFTRNGPCIPISRRMMLKTGCSVHLTEAVTMKYVAEHTSIPVPKVYCSFLHKKKAYIVMERITGEDLATVWKHLSKQSLQKIFAQLKDMIQELRNLEPPPGTGIESCVGGSLYDSRLPHGTPRFGPFKSTQEFHRWLRKNLEATQIGSHVTSEDADDIKAMIAKHDGPWPAPVFTHCDLNPSNILISGDKIVGIIDWEFSGWYPPYWEYTSAWLGNLLRTEWQEILISLLDPYPEELDMEKTRHKWWGEW</sequence>
<reference evidence="2 3" key="2">
    <citation type="journal article" date="2013" name="PLoS Genet.">
        <title>Comparative genome structure, secondary metabolite, and effector coding capacity across Cochliobolus pathogens.</title>
        <authorList>
            <person name="Condon B.J."/>
            <person name="Leng Y."/>
            <person name="Wu D."/>
            <person name="Bushley K.E."/>
            <person name="Ohm R.A."/>
            <person name="Otillar R."/>
            <person name="Martin J."/>
            <person name="Schackwitz W."/>
            <person name="Grimwood J."/>
            <person name="MohdZainudin N."/>
            <person name="Xue C."/>
            <person name="Wang R."/>
            <person name="Manning V.A."/>
            <person name="Dhillon B."/>
            <person name="Tu Z.J."/>
            <person name="Steffenson B.J."/>
            <person name="Salamov A."/>
            <person name="Sun H."/>
            <person name="Lowry S."/>
            <person name="LaButti K."/>
            <person name="Han J."/>
            <person name="Copeland A."/>
            <person name="Lindquist E."/>
            <person name="Barry K."/>
            <person name="Schmutz J."/>
            <person name="Baker S.E."/>
            <person name="Ciuffetti L.M."/>
            <person name="Grigoriev I.V."/>
            <person name="Zhong S."/>
            <person name="Turgeon B.G."/>
        </authorList>
    </citation>
    <scope>NUCLEOTIDE SEQUENCE [LARGE SCALE GENOMIC DNA]</scope>
    <source>
        <strain evidence="3">28A</strain>
    </source>
</reference>
<dbReference type="PANTHER" id="PTHR21310">
    <property type="entry name" value="AMINOGLYCOSIDE PHOSPHOTRANSFERASE-RELATED-RELATED"/>
    <property type="match status" value="1"/>
</dbReference>
<dbReference type="InterPro" id="IPR002575">
    <property type="entry name" value="Aminoglycoside_PTrfase"/>
</dbReference>
<dbReference type="InterPro" id="IPR051678">
    <property type="entry name" value="AGP_Transferase"/>
</dbReference>
<dbReference type="GeneID" id="19406030"/>
<dbReference type="Pfam" id="PF01636">
    <property type="entry name" value="APH"/>
    <property type="match status" value="1"/>
</dbReference>
<protein>
    <recommendedName>
        <fullName evidence="1">Aminoglycoside phosphotransferase domain-containing protein</fullName>
    </recommendedName>
</protein>
<keyword evidence="3" id="KW-1185">Reference proteome</keyword>
<dbReference type="Gene3D" id="3.90.1200.10">
    <property type="match status" value="1"/>
</dbReference>
<dbReference type="eggNOG" id="ENOG502SHN1">
    <property type="taxonomic scope" value="Eukaryota"/>
</dbReference>
<reference evidence="2 3" key="1">
    <citation type="journal article" date="2012" name="PLoS Pathog.">
        <title>Diverse lifestyles and strategies of plant pathogenesis encoded in the genomes of eighteen Dothideomycetes fungi.</title>
        <authorList>
            <person name="Ohm R.A."/>
            <person name="Feau N."/>
            <person name="Henrissat B."/>
            <person name="Schoch C.L."/>
            <person name="Horwitz B.A."/>
            <person name="Barry K.W."/>
            <person name="Condon B.J."/>
            <person name="Copeland A.C."/>
            <person name="Dhillon B."/>
            <person name="Glaser F."/>
            <person name="Hesse C.N."/>
            <person name="Kosti I."/>
            <person name="LaButti K."/>
            <person name="Lindquist E.A."/>
            <person name="Lucas S."/>
            <person name="Salamov A.A."/>
            <person name="Bradshaw R.E."/>
            <person name="Ciuffetti L."/>
            <person name="Hamelin R.C."/>
            <person name="Kema G.H.J."/>
            <person name="Lawrence C."/>
            <person name="Scott J.A."/>
            <person name="Spatafora J.W."/>
            <person name="Turgeon B.G."/>
            <person name="de Wit P.J.G.M."/>
            <person name="Zhong S."/>
            <person name="Goodwin S.B."/>
            <person name="Grigoriev I.V."/>
        </authorList>
    </citation>
    <scope>NUCLEOTIDE SEQUENCE [LARGE SCALE GENOMIC DNA]</scope>
    <source>
        <strain evidence="3">28A</strain>
    </source>
</reference>
<dbReference type="Proteomes" id="UP000016935">
    <property type="component" value="Unassembled WGS sequence"/>
</dbReference>
<dbReference type="STRING" id="671987.R0K6R9"/>
<accession>R0K6R9</accession>
<dbReference type="InterPro" id="IPR011009">
    <property type="entry name" value="Kinase-like_dom_sf"/>
</dbReference>